<dbReference type="EMBL" id="BCNV01000001">
    <property type="protein sequence ID" value="GAS82669.1"/>
    <property type="molecule type" value="Genomic_DNA"/>
</dbReference>
<dbReference type="SUPFAM" id="SSF51161">
    <property type="entry name" value="Trimeric LpxA-like enzymes"/>
    <property type="match status" value="1"/>
</dbReference>
<dbReference type="InterPro" id="IPR047324">
    <property type="entry name" value="LbH_gamma_CA-like"/>
</dbReference>
<dbReference type="InterPro" id="IPR001451">
    <property type="entry name" value="Hexapep"/>
</dbReference>
<dbReference type="Pfam" id="PF00132">
    <property type="entry name" value="Hexapep"/>
    <property type="match status" value="1"/>
</dbReference>
<dbReference type="AlphaFoldDB" id="A0A117I1R8"/>
<dbReference type="Gene3D" id="2.160.10.10">
    <property type="entry name" value="Hexapeptide repeat proteins"/>
    <property type="match status" value="1"/>
</dbReference>
<proteinExistence type="predicted"/>
<evidence type="ECO:0000313" key="1">
    <source>
        <dbReference type="EMBL" id="GAS82669.1"/>
    </source>
</evidence>
<dbReference type="InterPro" id="IPR011004">
    <property type="entry name" value="Trimer_LpxA-like_sf"/>
</dbReference>
<dbReference type="CDD" id="cd04645">
    <property type="entry name" value="LbH_gamma_CA_like"/>
    <property type="match status" value="1"/>
</dbReference>
<sequence>MIIPYKGLQPQLHPSVYMAEGAKLIGDLRMGEESSVWFNAVLRADLAPIIIGSRCNIQDNAVGHVNTDQPLILGDDVSVGHSAIIHGCRIGTGSLIGMGAILLNGADIGEYTLIGAGSVVTENSKIPPYTLALGTPAKVIRELTDADLERMSRTSLGYVTKGKEYRSS</sequence>
<dbReference type="PANTHER" id="PTHR13061:SF29">
    <property type="entry name" value="GAMMA CARBONIC ANHYDRASE-LIKE 1, MITOCHONDRIAL-RELATED"/>
    <property type="match status" value="1"/>
</dbReference>
<dbReference type="GO" id="GO:0016740">
    <property type="term" value="F:transferase activity"/>
    <property type="evidence" value="ECO:0007669"/>
    <property type="project" value="UniProtKB-KW"/>
</dbReference>
<dbReference type="RefSeq" id="WP_062835176.1">
    <property type="nucleotide sequence ID" value="NZ_BCNV01000001.1"/>
</dbReference>
<reference evidence="2" key="2">
    <citation type="submission" date="2016-01" db="EMBL/GenBank/DDBJ databases">
        <title>Draft Genome Sequence of Paenibacillus amylolyticus Heshi-A3 that Was Isolated from Fermented Rice Bran with Aging Salted Mackerel, Which Was Named Heshiko as Traditional Fermented Seafood in Japan.</title>
        <authorList>
            <person name="Akuzawa S."/>
            <person name="Nakagawa J."/>
            <person name="Kanekatsu T."/>
            <person name="Kubota E."/>
            <person name="Ohtake R."/>
            <person name="Suzuki T."/>
            <person name="Kanesaki Y."/>
        </authorList>
    </citation>
    <scope>NUCLEOTIDE SEQUENCE [LARGE SCALE GENOMIC DNA]</scope>
    <source>
        <strain evidence="2">Heshi-A3</strain>
    </source>
</reference>
<gene>
    <name evidence="1" type="ORF">PAHA3_2743</name>
</gene>
<dbReference type="PANTHER" id="PTHR13061">
    <property type="entry name" value="DYNACTIN SUBUNIT P25"/>
    <property type="match status" value="1"/>
</dbReference>
<protein>
    <submittedName>
        <fullName evidence="1">Acetyltransferase</fullName>
    </submittedName>
</protein>
<dbReference type="InterPro" id="IPR050484">
    <property type="entry name" value="Transf_Hexapept/Carb_Anhydrase"/>
</dbReference>
<name>A0A117I1R8_PAEAM</name>
<keyword evidence="1" id="KW-0808">Transferase</keyword>
<comment type="caution">
    <text evidence="1">The sequence shown here is derived from an EMBL/GenBank/DDBJ whole genome shotgun (WGS) entry which is preliminary data.</text>
</comment>
<dbReference type="Proteomes" id="UP000069697">
    <property type="component" value="Unassembled WGS sequence"/>
</dbReference>
<reference evidence="1 2" key="1">
    <citation type="journal article" date="2016" name="Genome Announc.">
        <title>Draft Genome Sequence of Paenibacillus amylolyticus Heshi-A3, Isolated from Fermented Rice Bran in a Japanese Fermented Seafood Dish.</title>
        <authorList>
            <person name="Akuzawa S."/>
            <person name="Nagaoka J."/>
            <person name="Kanekatsu M."/>
            <person name="Kubota E."/>
            <person name="Ohtake R."/>
            <person name="Suzuki T."/>
            <person name="Kanesaki Y."/>
        </authorList>
    </citation>
    <scope>NUCLEOTIDE SEQUENCE [LARGE SCALE GENOMIC DNA]</scope>
    <source>
        <strain evidence="1 2">Heshi-A3</strain>
    </source>
</reference>
<organism evidence="1 2">
    <name type="scientific">Paenibacillus amylolyticus</name>
    <dbReference type="NCBI Taxonomy" id="1451"/>
    <lineage>
        <taxon>Bacteria</taxon>
        <taxon>Bacillati</taxon>
        <taxon>Bacillota</taxon>
        <taxon>Bacilli</taxon>
        <taxon>Bacillales</taxon>
        <taxon>Paenibacillaceae</taxon>
        <taxon>Paenibacillus</taxon>
    </lineage>
</organism>
<accession>A0A117I1R8</accession>
<evidence type="ECO:0000313" key="2">
    <source>
        <dbReference type="Proteomes" id="UP000069697"/>
    </source>
</evidence>